<dbReference type="RefSeq" id="WP_283872329.1">
    <property type="nucleotide sequence ID" value="NZ_CP126101.1"/>
</dbReference>
<dbReference type="NCBIfam" id="TIGR01539">
    <property type="entry name" value="portal_lambda"/>
    <property type="match status" value="1"/>
</dbReference>
<evidence type="ECO:0000313" key="2">
    <source>
        <dbReference type="Proteomes" id="UP001178322"/>
    </source>
</evidence>
<dbReference type="GO" id="GO:0005198">
    <property type="term" value="F:structural molecule activity"/>
    <property type="evidence" value="ECO:0007669"/>
    <property type="project" value="InterPro"/>
</dbReference>
<dbReference type="AlphaFoldDB" id="A0AAX3X4M4"/>
<dbReference type="GO" id="GO:0019068">
    <property type="term" value="P:virion assembly"/>
    <property type="evidence" value="ECO:0007669"/>
    <property type="project" value="InterPro"/>
</dbReference>
<dbReference type="InterPro" id="IPR006429">
    <property type="entry name" value="Phage_lambda_portal"/>
</dbReference>
<name>A0AAX3X4M4_9BACI</name>
<sequence length="524" mass="58525">MNMLDKAISLISPARALKRTQARIHLNILNQGYGNHGASVEKKSLKGWSIASGSALEDIEQNVDVLRKRSRDLFMGAPIATGALRSTVTNVVGQGLKLNSRIDYEYLNMTPEEADAWETITEREFAFWAESVNCDITRMNNFNELQQLVFLSQLMSGDVFVTLPMVERINTPYELCLQIIEADRICNPQNLFSLDQKIVNGVEIDFKGEVVAYHVAHYHSSSSMSGQNKWERIEKSGKKTGRPNILHLMEMERPEQRRGVPILAPVFESLKQLARYSEAELMAAVISGMYTIFVTSKAPENSGDFDGINPAELLDPEDEGAVEIGNGLVNYLNEGESIQDSNPGRPNAAFDGFVTSVCRQIGAALEIPYEVLMKHFTSSYSASRGALLEAWKMYKRRRDWLANDFCQPVYEAFLTEAVARGRIYAPGFFDDPLIRKAYCGAEWNGPTQGQLDPKKEVEAAILRVEAGFSTRTRETTELTGGDFFANHTLRVMEEEARRTAGFAAPVNININSDNTKSNDDESTD</sequence>
<gene>
    <name evidence="1" type="ORF">QNH24_11640</name>
</gene>
<evidence type="ECO:0000313" key="1">
    <source>
        <dbReference type="EMBL" id="WHY53854.1"/>
    </source>
</evidence>
<accession>A0AAX3X4M4</accession>
<proteinExistence type="predicted"/>
<dbReference type="EMBL" id="CP126101">
    <property type="protein sequence ID" value="WHY53854.1"/>
    <property type="molecule type" value="Genomic_DNA"/>
</dbReference>
<organism evidence="1 2">
    <name type="scientific">Lysinibacillus pakistanensis</name>
    <dbReference type="NCBI Taxonomy" id="759811"/>
    <lineage>
        <taxon>Bacteria</taxon>
        <taxon>Bacillati</taxon>
        <taxon>Bacillota</taxon>
        <taxon>Bacilli</taxon>
        <taxon>Bacillales</taxon>
        <taxon>Bacillaceae</taxon>
        <taxon>Lysinibacillus</taxon>
    </lineage>
</organism>
<dbReference type="Proteomes" id="UP001178322">
    <property type="component" value="Chromosome"/>
</dbReference>
<protein>
    <submittedName>
        <fullName evidence="1">Phage portal protein</fullName>
    </submittedName>
</protein>
<reference evidence="1" key="1">
    <citation type="submission" date="2023-05" db="EMBL/GenBank/DDBJ databases">
        <title>Comparative genomics of Bacillaceae isolates and their secondary metabolite potential.</title>
        <authorList>
            <person name="Song L."/>
            <person name="Nielsen L.J."/>
            <person name="Mohite O."/>
            <person name="Xu X."/>
            <person name="Weber T."/>
            <person name="Kovacs A.T."/>
        </authorList>
    </citation>
    <scope>NUCLEOTIDE SEQUENCE</scope>
    <source>
        <strain evidence="1">LY1</strain>
    </source>
</reference>
<dbReference type="Pfam" id="PF05136">
    <property type="entry name" value="Phage_portal_2"/>
    <property type="match status" value="1"/>
</dbReference>